<feature type="transmembrane region" description="Helical" evidence="2">
    <location>
        <begin position="518"/>
        <end position="541"/>
    </location>
</feature>
<evidence type="ECO:0000259" key="3">
    <source>
        <dbReference type="Pfam" id="PF06808"/>
    </source>
</evidence>
<feature type="transmembrane region" description="Helical" evidence="2">
    <location>
        <begin position="323"/>
        <end position="342"/>
    </location>
</feature>
<keyword evidence="2" id="KW-1133">Transmembrane helix</keyword>
<protein>
    <submittedName>
        <fullName evidence="4">TRAP transporter, 4TM/12TM fusion protein</fullName>
    </submittedName>
</protein>
<dbReference type="PANTHER" id="PTHR43849">
    <property type="entry name" value="BLL3936 PROTEIN"/>
    <property type="match status" value="1"/>
</dbReference>
<feature type="transmembrane region" description="Helical" evidence="2">
    <location>
        <begin position="459"/>
        <end position="479"/>
    </location>
</feature>
<evidence type="ECO:0000256" key="1">
    <source>
        <dbReference type="RuleBase" id="RU369079"/>
    </source>
</evidence>
<evidence type="ECO:0000313" key="5">
    <source>
        <dbReference type="Proteomes" id="UP000198307"/>
    </source>
</evidence>
<evidence type="ECO:0000256" key="2">
    <source>
        <dbReference type="SAM" id="Phobius"/>
    </source>
</evidence>
<feature type="transmembrane region" description="Helical" evidence="2">
    <location>
        <begin position="187"/>
        <end position="212"/>
    </location>
</feature>
<keyword evidence="1" id="KW-0997">Cell inner membrane</keyword>
<dbReference type="PANTHER" id="PTHR43849:SF2">
    <property type="entry name" value="BLL3936 PROTEIN"/>
    <property type="match status" value="1"/>
</dbReference>
<feature type="transmembrane region" description="Helical" evidence="2">
    <location>
        <begin position="362"/>
        <end position="382"/>
    </location>
</feature>
<feature type="transmembrane region" description="Helical" evidence="2">
    <location>
        <begin position="148"/>
        <end position="167"/>
    </location>
</feature>
<feature type="transmembrane region" description="Helical" evidence="2">
    <location>
        <begin position="603"/>
        <end position="627"/>
    </location>
</feature>
<dbReference type="GO" id="GO:0005886">
    <property type="term" value="C:plasma membrane"/>
    <property type="evidence" value="ECO:0007669"/>
    <property type="project" value="UniProtKB-SubCell"/>
</dbReference>
<keyword evidence="2" id="KW-0812">Transmembrane</keyword>
<accession>A0A239Q4K9</accession>
<proteinExistence type="predicted"/>
<organism evidence="4 5">
    <name type="scientific">Paracoccus seriniphilus</name>
    <dbReference type="NCBI Taxonomy" id="184748"/>
    <lineage>
        <taxon>Bacteria</taxon>
        <taxon>Pseudomonadati</taxon>
        <taxon>Pseudomonadota</taxon>
        <taxon>Alphaproteobacteria</taxon>
        <taxon>Rhodobacterales</taxon>
        <taxon>Paracoccaceae</taxon>
        <taxon>Paracoccus</taxon>
    </lineage>
</organism>
<feature type="domain" description="TRAP C4-dicarboxylate transport system permease DctM subunit" evidence="3">
    <location>
        <begin position="139"/>
        <end position="669"/>
    </location>
</feature>
<dbReference type="EMBL" id="FZQB01000034">
    <property type="protein sequence ID" value="SNT76877.1"/>
    <property type="molecule type" value="Genomic_DNA"/>
</dbReference>
<dbReference type="GO" id="GO:0022857">
    <property type="term" value="F:transmembrane transporter activity"/>
    <property type="evidence" value="ECO:0007669"/>
    <property type="project" value="UniProtKB-UniRule"/>
</dbReference>
<feature type="transmembrane region" description="Helical" evidence="2">
    <location>
        <begin position="639"/>
        <end position="659"/>
    </location>
</feature>
<dbReference type="InterPro" id="IPR021814">
    <property type="entry name" value="DUF3394"/>
</dbReference>
<feature type="transmembrane region" description="Helical" evidence="2">
    <location>
        <begin position="300"/>
        <end position="317"/>
    </location>
</feature>
<feature type="transmembrane region" description="Helical" evidence="2">
    <location>
        <begin position="67"/>
        <end position="85"/>
    </location>
</feature>
<name>A0A239Q4K9_9RHOB</name>
<keyword evidence="5" id="KW-1185">Reference proteome</keyword>
<dbReference type="InterPro" id="IPR011853">
    <property type="entry name" value="TRAP_DctM-Dct_fused"/>
</dbReference>
<comment type="subcellular location">
    <subcellularLocation>
        <location evidence="1">Cell inner membrane</location>
        <topology evidence="1">Multi-pass membrane protein</topology>
    </subcellularLocation>
</comment>
<dbReference type="RefSeq" id="WP_089346157.1">
    <property type="nucleotide sequence ID" value="NZ_CP067131.1"/>
</dbReference>
<dbReference type="InterPro" id="IPR010656">
    <property type="entry name" value="DctM"/>
</dbReference>
<dbReference type="Proteomes" id="UP000198307">
    <property type="component" value="Unassembled WGS sequence"/>
</dbReference>
<feature type="transmembrane region" description="Helical" evidence="2">
    <location>
        <begin position="433"/>
        <end position="453"/>
    </location>
</feature>
<gene>
    <name evidence="4" type="ORF">SAMN05444959_1345</name>
</gene>
<dbReference type="AlphaFoldDB" id="A0A239Q4K9"/>
<keyword evidence="1" id="KW-0813">Transport</keyword>
<feature type="transmembrane region" description="Helical" evidence="2">
    <location>
        <begin position="394"/>
        <end position="412"/>
    </location>
</feature>
<feature type="transmembrane region" description="Helical" evidence="2">
    <location>
        <begin position="834"/>
        <end position="850"/>
    </location>
</feature>
<feature type="transmembrane region" description="Helical" evidence="2">
    <location>
        <begin position="124"/>
        <end position="141"/>
    </location>
</feature>
<feature type="transmembrane region" description="Helical" evidence="2">
    <location>
        <begin position="671"/>
        <end position="690"/>
    </location>
</feature>
<feature type="transmembrane region" description="Helical" evidence="2">
    <location>
        <begin position="29"/>
        <end position="47"/>
    </location>
</feature>
<keyword evidence="2" id="KW-0472">Membrane</keyword>
<feature type="transmembrane region" description="Helical" evidence="2">
    <location>
        <begin position="702"/>
        <end position="722"/>
    </location>
</feature>
<comment type="function">
    <text evidence="1">Part of the tripartite ATP-independent periplasmic (TRAP) transport system.</text>
</comment>
<dbReference type="Pfam" id="PF06808">
    <property type="entry name" value="DctM"/>
    <property type="match status" value="1"/>
</dbReference>
<dbReference type="OrthoDB" id="9759894at2"/>
<sequence length="862" mass="91795">MEIPAAPTTDHARLIEENDLGGRNLTGKAHLTIAGVALLWSLYQLWIASPFPFWFDFLILNDTLQRSIHLAFALALAFLTFPATARSRKDGIPTLDIVLCLIAVATCFYTVVNYESVVLRSGGARTQLEFVVAFAGLGLLLEATRRALGLPMVIIGLVFIGYAFLGPHMPEIISHRGLSLNRFTEHMWLSTEGVFGLPLGVSSGFIFLYVLFGSLLDKAGAGNYFIQLSFGLLGHLRGGPAKAAVISSALTGMISGSAIANVVTTGTFTIPLMKRVGFSPEKAGAIEVSSSINGQIMPPIMGAAAFLMAEFVGISYFEVITHAFIPAFISYFGLYCIVHIEALKGRMAVLERAVTYSGTQRLMRSILTITLLSGVGFGLYLLFEAIGAVFGDNALIVTVLLLAGLYIGLIWVSRRYPEIEVDDPEAPLLKVPAALPIFLAGLSYILPIGVLVWCLMIERFSPALSVSWAILSIFVLLLTQKPLLALAHRRPVGAALWQSGAEDLVSGLIVGARNMTGVAVAMAAAGIIVGVVSATGLGLLMTEIIQTLSGGSFFLMMLLTAGMCVVLGMGLPTTANYIVVAAIMANPFVTLAAEHGIDVPPIAVHLFVFYFGLLSGTTPPVAIDAFAGAAVARSDPLRTSLIAFVYGLRTAILPFIFVLNPALLLIGVESAWHLGLVVGSSIVAMVVFAAGTQGYFFARSRLWESAVLVVVAILLLRPAAILDAVQPPFEREPAKMLLQLADGLEGQTDVRLIAEGENLSGATISKTVVLTLSGEGGQSAEDVLFDSAGLGIEPAGDALLVTDLAFDGQAQKGGLDYDWKILALERSVDRINPNWLLLPLLAIIAMIIALQRGRVARRTEDV</sequence>
<evidence type="ECO:0000313" key="4">
    <source>
        <dbReference type="EMBL" id="SNT76877.1"/>
    </source>
</evidence>
<feature type="transmembrane region" description="Helical" evidence="2">
    <location>
        <begin position="553"/>
        <end position="571"/>
    </location>
</feature>
<reference evidence="4 5" key="1">
    <citation type="submission" date="2017-07" db="EMBL/GenBank/DDBJ databases">
        <authorList>
            <person name="Sun Z.S."/>
            <person name="Albrecht U."/>
            <person name="Echele G."/>
            <person name="Lee C.C."/>
        </authorList>
    </citation>
    <scope>NUCLEOTIDE SEQUENCE [LARGE SCALE GENOMIC DNA]</scope>
    <source>
        <strain evidence="4 5">DSM 14827</strain>
    </source>
</reference>
<keyword evidence="1" id="KW-1003">Cell membrane</keyword>
<dbReference type="NCBIfam" id="TIGR02123">
    <property type="entry name" value="TRAP_fused"/>
    <property type="match status" value="1"/>
</dbReference>
<dbReference type="Pfam" id="PF11874">
    <property type="entry name" value="DUF3394"/>
    <property type="match status" value="1"/>
</dbReference>
<feature type="transmembrane region" description="Helical" evidence="2">
    <location>
        <begin position="92"/>
        <end position="112"/>
    </location>
</feature>